<evidence type="ECO:0000313" key="2">
    <source>
        <dbReference type="Proteomes" id="UP000256862"/>
    </source>
</evidence>
<geneLocation type="plasmid" evidence="2">
    <name>co2235_mp</name>
</geneLocation>
<sequence length="66" mass="7414">MLFPYAAVAAQSLRIGPGTVYSYSLKPFHPSVRRYTRRPRSGPSPSAGPCLRCRRARVVRLHCQGR</sequence>
<dbReference type="AlphaFoldDB" id="A0A976GDT3"/>
<organism evidence="1 2">
    <name type="scientific">Cupriavidus oxalaticus</name>
    <dbReference type="NCBI Taxonomy" id="96344"/>
    <lineage>
        <taxon>Bacteria</taxon>
        <taxon>Pseudomonadati</taxon>
        <taxon>Pseudomonadota</taxon>
        <taxon>Betaproteobacteria</taxon>
        <taxon>Burkholderiales</taxon>
        <taxon>Burkholderiaceae</taxon>
        <taxon>Cupriavidus</taxon>
    </lineage>
</organism>
<comment type="caution">
    <text evidence="1">The sequence shown here is derived from an EMBL/GenBank/DDBJ whole genome shotgun (WGS) entry which is preliminary data.</text>
</comment>
<proteinExistence type="predicted"/>
<reference evidence="1 2" key="1">
    <citation type="submission" date="2018-01" db="EMBL/GenBank/DDBJ databases">
        <authorList>
            <person name="Clerissi C."/>
        </authorList>
    </citation>
    <scope>NUCLEOTIDE SEQUENCE [LARGE SCALE GENOMIC DNA]</scope>
    <source>
        <strain evidence="1">Cupriavidus oxalaticus LMG 2235</strain>
        <plasmid evidence="2">co2235_mp</plasmid>
    </source>
</reference>
<evidence type="ECO:0000313" key="1">
    <source>
        <dbReference type="EMBL" id="SPC24657.1"/>
    </source>
</evidence>
<accession>A0A976GDT3</accession>
<gene>
    <name evidence="1" type="ORF">CO2235_MP80498</name>
</gene>
<dbReference type="EMBL" id="OGUS01000143">
    <property type="protein sequence ID" value="SPC24657.1"/>
    <property type="molecule type" value="Genomic_DNA"/>
</dbReference>
<name>A0A976GDT3_9BURK</name>
<protein>
    <submittedName>
        <fullName evidence="1">Uncharacterized protein</fullName>
    </submittedName>
</protein>
<dbReference type="Proteomes" id="UP000256862">
    <property type="component" value="Plasmid CO2235_mp"/>
</dbReference>